<dbReference type="HOGENOM" id="CLU_3191781_0_0_1"/>
<feature type="compositionally biased region" description="Basic and acidic residues" evidence="1">
    <location>
        <begin position="37"/>
        <end position="46"/>
    </location>
</feature>
<evidence type="ECO:0000313" key="3">
    <source>
        <dbReference type="Proteomes" id="UP000008068"/>
    </source>
</evidence>
<name>G0NS45_CAEBE</name>
<sequence>MDMLRRDNAENLKNVRQHYVARVEGNTQKKNALHRQRASDAQRHFA</sequence>
<evidence type="ECO:0000256" key="1">
    <source>
        <dbReference type="SAM" id="MobiDB-lite"/>
    </source>
</evidence>
<proteinExistence type="predicted"/>
<keyword evidence="3" id="KW-1185">Reference proteome</keyword>
<organism evidence="3">
    <name type="scientific">Caenorhabditis brenneri</name>
    <name type="common">Nematode worm</name>
    <dbReference type="NCBI Taxonomy" id="135651"/>
    <lineage>
        <taxon>Eukaryota</taxon>
        <taxon>Metazoa</taxon>
        <taxon>Ecdysozoa</taxon>
        <taxon>Nematoda</taxon>
        <taxon>Chromadorea</taxon>
        <taxon>Rhabditida</taxon>
        <taxon>Rhabditina</taxon>
        <taxon>Rhabditomorpha</taxon>
        <taxon>Rhabditoidea</taxon>
        <taxon>Rhabditidae</taxon>
        <taxon>Peloderinae</taxon>
        <taxon>Caenorhabditis</taxon>
    </lineage>
</organism>
<accession>G0NS45</accession>
<dbReference type="Proteomes" id="UP000008068">
    <property type="component" value="Unassembled WGS sequence"/>
</dbReference>
<feature type="region of interest" description="Disordered" evidence="1">
    <location>
        <begin position="15"/>
        <end position="46"/>
    </location>
</feature>
<gene>
    <name evidence="2" type="ORF">CAEBREN_01355</name>
</gene>
<evidence type="ECO:0000313" key="2">
    <source>
        <dbReference type="EMBL" id="EGT36464.1"/>
    </source>
</evidence>
<dbReference type="InParanoid" id="G0NS45"/>
<reference evidence="3" key="1">
    <citation type="submission" date="2011-07" db="EMBL/GenBank/DDBJ databases">
        <authorList>
            <consortium name="Caenorhabditis brenneri Sequencing and Analysis Consortium"/>
            <person name="Wilson R.K."/>
        </authorList>
    </citation>
    <scope>NUCLEOTIDE SEQUENCE [LARGE SCALE GENOMIC DNA]</scope>
    <source>
        <strain evidence="3">PB2801</strain>
    </source>
</reference>
<dbReference type="AlphaFoldDB" id="G0NS45"/>
<protein>
    <submittedName>
        <fullName evidence="2">Uncharacterized protein</fullName>
    </submittedName>
</protein>
<dbReference type="EMBL" id="GL379935">
    <property type="protein sequence ID" value="EGT36464.1"/>
    <property type="molecule type" value="Genomic_DNA"/>
</dbReference>